<proteinExistence type="predicted"/>
<keyword evidence="5" id="KW-0378">Hydrolase</keyword>
<keyword evidence="2" id="KW-1133">Transmembrane helix</keyword>
<dbReference type="PANTHER" id="PTHR21581:SF33">
    <property type="entry name" value="D-ALANYL-D-ALANINE CARBOXYPEPTIDASE DACB"/>
    <property type="match status" value="1"/>
</dbReference>
<comment type="caution">
    <text evidence="5">The sequence shown here is derived from an EMBL/GenBank/DDBJ whole genome shotgun (WGS) entry which is preliminary data.</text>
</comment>
<feature type="domain" description="Peptidase S11 D-alanyl-D-alanine carboxypeptidase A N-terminal" evidence="4">
    <location>
        <begin position="64"/>
        <end position="300"/>
    </location>
</feature>
<evidence type="ECO:0000313" key="6">
    <source>
        <dbReference type="Proteomes" id="UP001445472"/>
    </source>
</evidence>
<evidence type="ECO:0000256" key="3">
    <source>
        <dbReference type="SAM" id="SignalP"/>
    </source>
</evidence>
<dbReference type="InterPro" id="IPR001967">
    <property type="entry name" value="Peptidase_S11_N"/>
</dbReference>
<gene>
    <name evidence="5" type="ORF">ABT276_25525</name>
</gene>
<feature type="signal peptide" evidence="3">
    <location>
        <begin position="1"/>
        <end position="29"/>
    </location>
</feature>
<evidence type="ECO:0000256" key="2">
    <source>
        <dbReference type="SAM" id="Phobius"/>
    </source>
</evidence>
<protein>
    <submittedName>
        <fullName evidence="5">Serine hydrolase</fullName>
    </submittedName>
</protein>
<dbReference type="EMBL" id="JBEPBX010000027">
    <property type="protein sequence ID" value="MER6616675.1"/>
    <property type="molecule type" value="Genomic_DNA"/>
</dbReference>
<keyword evidence="2" id="KW-0472">Membrane</keyword>
<dbReference type="InterPro" id="IPR012338">
    <property type="entry name" value="Beta-lactam/transpept-like"/>
</dbReference>
<dbReference type="Pfam" id="PF00768">
    <property type="entry name" value="Peptidase_S11"/>
    <property type="match status" value="1"/>
</dbReference>
<keyword evidence="6" id="KW-1185">Reference proteome</keyword>
<dbReference type="PANTHER" id="PTHR21581">
    <property type="entry name" value="D-ALANYL-D-ALANINE CARBOXYPEPTIDASE"/>
    <property type="match status" value="1"/>
</dbReference>
<evidence type="ECO:0000256" key="1">
    <source>
        <dbReference type="SAM" id="MobiDB-lite"/>
    </source>
</evidence>
<evidence type="ECO:0000313" key="5">
    <source>
        <dbReference type="EMBL" id="MER6616675.1"/>
    </source>
</evidence>
<dbReference type="RefSeq" id="WP_351977981.1">
    <property type="nucleotide sequence ID" value="NZ_JBEPBX010000027.1"/>
</dbReference>
<feature type="chain" id="PRO_5045610795" evidence="3">
    <location>
        <begin position="30"/>
        <end position="420"/>
    </location>
</feature>
<dbReference type="SUPFAM" id="SSF56601">
    <property type="entry name" value="beta-lactamase/transpeptidase-like"/>
    <property type="match status" value="1"/>
</dbReference>
<reference evidence="5 6" key="1">
    <citation type="submission" date="2024-06" db="EMBL/GenBank/DDBJ databases">
        <title>The Natural Products Discovery Center: Release of the First 8490 Sequenced Strains for Exploring Actinobacteria Biosynthetic Diversity.</title>
        <authorList>
            <person name="Kalkreuter E."/>
            <person name="Kautsar S.A."/>
            <person name="Yang D."/>
            <person name="Bader C.D."/>
            <person name="Teijaro C.N."/>
            <person name="Fluegel L."/>
            <person name="Davis C.M."/>
            <person name="Simpson J.R."/>
            <person name="Lauterbach L."/>
            <person name="Steele A.D."/>
            <person name="Gui C."/>
            <person name="Meng S."/>
            <person name="Li G."/>
            <person name="Viehrig K."/>
            <person name="Ye F."/>
            <person name="Su P."/>
            <person name="Kiefer A.F."/>
            <person name="Nichols A."/>
            <person name="Cepeda A.J."/>
            <person name="Yan W."/>
            <person name="Fan B."/>
            <person name="Jiang Y."/>
            <person name="Adhikari A."/>
            <person name="Zheng C.-J."/>
            <person name="Schuster L."/>
            <person name="Cowan T.M."/>
            <person name="Smanski M.J."/>
            <person name="Chevrette M.G."/>
            <person name="De Carvalho L.P.S."/>
            <person name="Shen B."/>
        </authorList>
    </citation>
    <scope>NUCLEOTIDE SEQUENCE [LARGE SCALE GENOMIC DNA]</scope>
    <source>
        <strain evidence="5 6">NPDC000837</strain>
    </source>
</reference>
<feature type="transmembrane region" description="Helical" evidence="2">
    <location>
        <begin position="371"/>
        <end position="392"/>
    </location>
</feature>
<name>A0ABV1V0W1_9ACTN</name>
<keyword evidence="2" id="KW-0812">Transmembrane</keyword>
<keyword evidence="3" id="KW-0732">Signal</keyword>
<dbReference type="Gene3D" id="3.40.710.10">
    <property type="entry name" value="DD-peptidase/beta-lactamase superfamily"/>
    <property type="match status" value="1"/>
</dbReference>
<organism evidence="5 6">
    <name type="scientific">Streptomyces xantholiticus</name>
    <dbReference type="NCBI Taxonomy" id="68285"/>
    <lineage>
        <taxon>Bacteria</taxon>
        <taxon>Bacillati</taxon>
        <taxon>Actinomycetota</taxon>
        <taxon>Actinomycetes</taxon>
        <taxon>Kitasatosporales</taxon>
        <taxon>Streptomycetaceae</taxon>
        <taxon>Streptomyces</taxon>
    </lineage>
</organism>
<feature type="region of interest" description="Disordered" evidence="1">
    <location>
        <begin position="327"/>
        <end position="362"/>
    </location>
</feature>
<evidence type="ECO:0000259" key="4">
    <source>
        <dbReference type="Pfam" id="PF00768"/>
    </source>
</evidence>
<accession>A0ABV1V0W1</accession>
<sequence length="420" mass="43046">MIIRFTARLACCCATAVAASALGLLPASAVPRTDTTPPPTAADASPLQEEGTHVGALNGAPELPEDVSALSWLVSDADTGDVLAAHDAHRRLPPASTIKTLFAVTALPNLADAAPHTVTEEDLEAVGEGSSRVGVAAGRTYTVEDLWRGVFLSSGNDAVHVLAAMNGGWTATAEQMQAKARALGAFDTYVVSPDGYDEPGQVSSAYDLAVFGRAGLEDPRFTSYASTVDAQFPGGTDDDGSPTWTYGIQNTNRLLTGADGVEKYQGIIGIKNGYTSQAGNTLIAAARRDGRTLLVTVMNPQAGGGHAVYEEARSLLDWGFAAADDVEPVGSLEPPDVQKDPAPGPGPVTRAATPPAHAPPAVSPDAGTGIAYVWMGAFVGASCVAAAIVLRLHRRARFPAARAAGSAVNAAGGSVGSRHE</sequence>
<dbReference type="Proteomes" id="UP001445472">
    <property type="component" value="Unassembled WGS sequence"/>
</dbReference>
<dbReference type="GO" id="GO:0016787">
    <property type="term" value="F:hydrolase activity"/>
    <property type="evidence" value="ECO:0007669"/>
    <property type="project" value="UniProtKB-KW"/>
</dbReference>